<protein>
    <recommendedName>
        <fullName evidence="7">Protein arginine methyltransferase NDUFAF7</fullName>
        <ecNumber evidence="7">2.1.1.320</ecNumber>
    </recommendedName>
</protein>
<dbReference type="Proteomes" id="UP000245699">
    <property type="component" value="Unassembled WGS sequence"/>
</dbReference>
<dbReference type="InterPro" id="IPR029063">
    <property type="entry name" value="SAM-dependent_MTases_sf"/>
</dbReference>
<feature type="compositionally biased region" description="Basic and acidic residues" evidence="8">
    <location>
        <begin position="49"/>
        <end position="66"/>
    </location>
</feature>
<keyword evidence="5 7" id="KW-0496">Mitochondrion</keyword>
<evidence type="ECO:0000256" key="4">
    <source>
        <dbReference type="ARBA" id="ARBA00022679"/>
    </source>
</evidence>
<evidence type="ECO:0000256" key="3">
    <source>
        <dbReference type="ARBA" id="ARBA00022603"/>
    </source>
</evidence>
<evidence type="ECO:0000313" key="9">
    <source>
        <dbReference type="EMBL" id="PVU86274.1"/>
    </source>
</evidence>
<evidence type="ECO:0000256" key="5">
    <source>
        <dbReference type="ARBA" id="ARBA00023128"/>
    </source>
</evidence>
<sequence>MISFGRNSLTHYSPKISFCCRVFSQINQKTKSRILNFGNLQTNEYSISKPEKKKESQGNEKTEENKVEKITSTLFGPWWPKAEGNYSEDSFLEDLGPRVTFQDLVTKKFKPEKQKSTKKNKNSFNVVEDRNTSVIPRHIHMLSSDFINNSLYNPDYGYFSKQALIFSSINGFNFNKIRDTNELLGKVGEMYGKMEKELDGVDAIPRQIWHTPTELLKPYYAHSIARCILEKHKKKCGSEGDSKPLVIYEIGAGNGTLMDNFPHDVIRYNYTTGEPYESLVYIDKDGEFHEALEPVNSPQIVEYLDVCKKVGYKSPIQEPTLFKKMRSYLPLAPNTTDHEFLPTYMYNVYFYELPDSTSGVNAPVVQTRYKGNMVPCSTFMVQPGWFDIFFPVDFELLSKVYYWVYLEKAKKEELQMDKPIVLTQEEFARKYADLEKTCTKSGENPMIDLYRNNKFLIS</sequence>
<name>A0A2T9Y1W3_9FUNG</name>
<dbReference type="OrthoDB" id="17415at2759"/>
<dbReference type="GO" id="GO:0035243">
    <property type="term" value="F:protein-arginine omega-N symmetric methyltransferase activity"/>
    <property type="evidence" value="ECO:0007669"/>
    <property type="project" value="UniProtKB-EC"/>
</dbReference>
<dbReference type="InterPro" id="IPR038375">
    <property type="entry name" value="NDUFAF7_sf"/>
</dbReference>
<dbReference type="PANTHER" id="PTHR12049:SF5">
    <property type="entry name" value="PROTEIN ARGININE METHYLTRANSFERASE NDUFAF7 HOMOLOG, MITOCHONDRIAL"/>
    <property type="match status" value="1"/>
</dbReference>
<dbReference type="PANTHER" id="PTHR12049">
    <property type="entry name" value="PROTEIN ARGININE METHYLTRANSFERASE NDUFAF7, MITOCHONDRIAL"/>
    <property type="match status" value="1"/>
</dbReference>
<accession>A0A2T9Y1W3</accession>
<gene>
    <name evidence="9" type="ORF">BB559_006572</name>
</gene>
<dbReference type="Gene3D" id="3.40.50.12710">
    <property type="match status" value="1"/>
</dbReference>
<keyword evidence="3 7" id="KW-0489">Methyltransferase</keyword>
<dbReference type="AlphaFoldDB" id="A0A2T9Y1W3"/>
<dbReference type="GO" id="GO:0005739">
    <property type="term" value="C:mitochondrion"/>
    <property type="evidence" value="ECO:0007669"/>
    <property type="project" value="UniProtKB-SubCell"/>
</dbReference>
<evidence type="ECO:0000256" key="1">
    <source>
        <dbReference type="ARBA" id="ARBA00004173"/>
    </source>
</evidence>
<keyword evidence="10" id="KW-1185">Reference proteome</keyword>
<dbReference type="Pfam" id="PF02636">
    <property type="entry name" value="Methyltransf_28"/>
    <property type="match status" value="1"/>
</dbReference>
<organism evidence="9 10">
    <name type="scientific">Furculomyces boomerangus</name>
    <dbReference type="NCBI Taxonomy" id="61424"/>
    <lineage>
        <taxon>Eukaryota</taxon>
        <taxon>Fungi</taxon>
        <taxon>Fungi incertae sedis</taxon>
        <taxon>Zoopagomycota</taxon>
        <taxon>Kickxellomycotina</taxon>
        <taxon>Harpellomycetes</taxon>
        <taxon>Harpellales</taxon>
        <taxon>Harpellaceae</taxon>
        <taxon>Furculomyces</taxon>
    </lineage>
</organism>
<comment type="catalytic activity">
    <reaction evidence="6 7">
        <text>L-arginyl-[protein] + 2 S-adenosyl-L-methionine = N(omega),N(omega)'-dimethyl-L-arginyl-[protein] + 2 S-adenosyl-L-homocysteine + 2 H(+)</text>
        <dbReference type="Rhea" id="RHEA:48108"/>
        <dbReference type="Rhea" id="RHEA-COMP:10532"/>
        <dbReference type="Rhea" id="RHEA-COMP:11992"/>
        <dbReference type="ChEBI" id="CHEBI:15378"/>
        <dbReference type="ChEBI" id="CHEBI:29965"/>
        <dbReference type="ChEBI" id="CHEBI:57856"/>
        <dbReference type="ChEBI" id="CHEBI:59789"/>
        <dbReference type="ChEBI" id="CHEBI:88221"/>
        <dbReference type="EC" id="2.1.1.320"/>
    </reaction>
</comment>
<comment type="similarity">
    <text evidence="2 7">Belongs to the NDUFAF7 family.</text>
</comment>
<evidence type="ECO:0000256" key="7">
    <source>
        <dbReference type="RuleBase" id="RU364114"/>
    </source>
</evidence>
<dbReference type="SUPFAM" id="SSF53335">
    <property type="entry name" value="S-adenosyl-L-methionine-dependent methyltransferases"/>
    <property type="match status" value="1"/>
</dbReference>
<dbReference type="STRING" id="61424.A0A2T9Y1W3"/>
<reference evidence="9 10" key="1">
    <citation type="journal article" date="2018" name="MBio">
        <title>Comparative Genomics Reveals the Core Gene Toolbox for the Fungus-Insect Symbiosis.</title>
        <authorList>
            <person name="Wang Y."/>
            <person name="Stata M."/>
            <person name="Wang W."/>
            <person name="Stajich J.E."/>
            <person name="White M.M."/>
            <person name="Moncalvo J.M."/>
        </authorList>
    </citation>
    <scope>NUCLEOTIDE SEQUENCE [LARGE SCALE GENOMIC DNA]</scope>
    <source>
        <strain evidence="9 10">AUS-77-4</strain>
    </source>
</reference>
<feature type="region of interest" description="Disordered" evidence="8">
    <location>
        <begin position="47"/>
        <end position="66"/>
    </location>
</feature>
<dbReference type="InterPro" id="IPR003788">
    <property type="entry name" value="NDUFAF7"/>
</dbReference>
<comment type="function">
    <text evidence="7">Arginine methyltransferase involved in the assembly or stability of mitochondrial NADH:ubiquinone oxidoreductase complex (complex I).</text>
</comment>
<proteinExistence type="inferred from homology"/>
<dbReference type="EMBL" id="MBFT01000943">
    <property type="protein sequence ID" value="PVU86274.1"/>
    <property type="molecule type" value="Genomic_DNA"/>
</dbReference>
<comment type="subcellular location">
    <subcellularLocation>
        <location evidence="1 7">Mitochondrion</location>
    </subcellularLocation>
</comment>
<evidence type="ECO:0000256" key="2">
    <source>
        <dbReference type="ARBA" id="ARBA00005891"/>
    </source>
</evidence>
<comment type="caution">
    <text evidence="9">The sequence shown here is derived from an EMBL/GenBank/DDBJ whole genome shotgun (WGS) entry which is preliminary data.</text>
</comment>
<dbReference type="EC" id="2.1.1.320" evidence="7"/>
<evidence type="ECO:0000313" key="10">
    <source>
        <dbReference type="Proteomes" id="UP000245699"/>
    </source>
</evidence>
<evidence type="ECO:0000256" key="8">
    <source>
        <dbReference type="SAM" id="MobiDB-lite"/>
    </source>
</evidence>
<evidence type="ECO:0000256" key="6">
    <source>
        <dbReference type="ARBA" id="ARBA00048612"/>
    </source>
</evidence>
<dbReference type="GO" id="GO:0032259">
    <property type="term" value="P:methylation"/>
    <property type="evidence" value="ECO:0007669"/>
    <property type="project" value="UniProtKB-KW"/>
</dbReference>
<keyword evidence="4 7" id="KW-0808">Transferase</keyword>